<feature type="transmembrane region" description="Helical" evidence="3">
    <location>
        <begin position="169"/>
        <end position="187"/>
    </location>
</feature>
<protein>
    <submittedName>
        <fullName evidence="4 5">Uncharacterized protein</fullName>
    </submittedName>
</protein>
<feature type="transmembrane region" description="Helical" evidence="3">
    <location>
        <begin position="285"/>
        <end position="304"/>
    </location>
</feature>
<feature type="transmembrane region" description="Helical" evidence="3">
    <location>
        <begin position="365"/>
        <end position="386"/>
    </location>
</feature>
<sequence>MEPDNSQVPAPLCDFSEFNDNATTPSDSGVASQFYNDVSDNDLEELRLERDTLKRKREDLLRGREHAKLALDILHLRQEIDQLAIGEITLHKKPLNSGYATPYATYRPATEPRCAAVLPSENTYASAEDIEVATESADTVSGFNVEQSVNQPKTSTCCASPGAFTVGHFVVFIIFCATVVLHVLAWYRPASLDDVVYKTNREDVWDNDVALDYLPSQWIFLMTVAIYSLQLVWFIYGFTIICRNKISAGFLSSSLTGAGYFFLVLSYCSTIGWLFIWDRLDEDRYSAICIAGACVFGLLALGFFARQVEFYDSELTLHAPHDKALIRIWLLNGIGAQSFWSLMLLRYQVAIMVQKYTSVDEEYHFYVYIAIKLLLLLVWFPVDIFGAKRKFSYVFLPYLVAMATSVPLLIQEEPLDDLAFLLTVLLLSFYGLLFIIKIGVSIGRERSSFDTSDVIEEPEEKDLDTFHYGTQPDNLDSY</sequence>
<reference evidence="4 6" key="2">
    <citation type="journal article" date="2013" name="Nature">
        <title>Insights into bilaterian evolution from three spiralian genomes.</title>
        <authorList>
            <person name="Simakov O."/>
            <person name="Marletaz F."/>
            <person name="Cho S.J."/>
            <person name="Edsinger-Gonzales E."/>
            <person name="Havlak P."/>
            <person name="Hellsten U."/>
            <person name="Kuo D.H."/>
            <person name="Larsson T."/>
            <person name="Lv J."/>
            <person name="Arendt D."/>
            <person name="Savage R."/>
            <person name="Osoegawa K."/>
            <person name="de Jong P."/>
            <person name="Grimwood J."/>
            <person name="Chapman J.A."/>
            <person name="Shapiro H."/>
            <person name="Aerts A."/>
            <person name="Otillar R.P."/>
            <person name="Terry A.Y."/>
            <person name="Boore J.L."/>
            <person name="Grigoriev I.V."/>
            <person name="Lindberg D.R."/>
            <person name="Seaver E.C."/>
            <person name="Weisblat D.A."/>
            <person name="Putnam N.H."/>
            <person name="Rokhsar D.S."/>
        </authorList>
    </citation>
    <scope>NUCLEOTIDE SEQUENCE</scope>
    <source>
        <strain evidence="4 6">I ESC-2004</strain>
    </source>
</reference>
<organism evidence="4">
    <name type="scientific">Capitella teleta</name>
    <name type="common">Polychaete worm</name>
    <dbReference type="NCBI Taxonomy" id="283909"/>
    <lineage>
        <taxon>Eukaryota</taxon>
        <taxon>Metazoa</taxon>
        <taxon>Spiralia</taxon>
        <taxon>Lophotrochozoa</taxon>
        <taxon>Annelida</taxon>
        <taxon>Polychaeta</taxon>
        <taxon>Sedentaria</taxon>
        <taxon>Scolecida</taxon>
        <taxon>Capitellidae</taxon>
        <taxon>Capitella</taxon>
    </lineage>
</organism>
<feature type="compositionally biased region" description="Polar residues" evidence="2">
    <location>
        <begin position="18"/>
        <end position="30"/>
    </location>
</feature>
<dbReference type="HOGENOM" id="CLU_571419_0_0_1"/>
<feature type="transmembrane region" description="Helical" evidence="3">
    <location>
        <begin position="250"/>
        <end position="273"/>
    </location>
</feature>
<evidence type="ECO:0000256" key="3">
    <source>
        <dbReference type="SAM" id="Phobius"/>
    </source>
</evidence>
<evidence type="ECO:0000313" key="5">
    <source>
        <dbReference type="EnsemblMetazoa" id="CapteP185351"/>
    </source>
</evidence>
<accession>R7TGS8</accession>
<evidence type="ECO:0000256" key="1">
    <source>
        <dbReference type="SAM" id="Coils"/>
    </source>
</evidence>
<reference evidence="5" key="3">
    <citation type="submission" date="2015-06" db="UniProtKB">
        <authorList>
            <consortium name="EnsemblMetazoa"/>
        </authorList>
    </citation>
    <scope>IDENTIFICATION</scope>
</reference>
<dbReference type="PANTHER" id="PTHR33802:SF1">
    <property type="entry name" value="XK-RELATED PROTEIN"/>
    <property type="match status" value="1"/>
</dbReference>
<keyword evidence="6" id="KW-1185">Reference proteome</keyword>
<keyword evidence="3" id="KW-0472">Membrane</keyword>
<dbReference type="EnsemblMetazoa" id="CapteT185351">
    <property type="protein sequence ID" value="CapteP185351"/>
    <property type="gene ID" value="CapteG185351"/>
</dbReference>
<dbReference type="PANTHER" id="PTHR33802">
    <property type="entry name" value="SI:CH211-161H7.5-RELATED"/>
    <property type="match status" value="1"/>
</dbReference>
<keyword evidence="3" id="KW-1133">Transmembrane helix</keyword>
<feature type="transmembrane region" description="Helical" evidence="3">
    <location>
        <begin position="218"/>
        <end position="238"/>
    </location>
</feature>
<dbReference type="Proteomes" id="UP000014760">
    <property type="component" value="Unassembled WGS sequence"/>
</dbReference>
<gene>
    <name evidence="4" type="ORF">CAPTEDRAFT_185351</name>
</gene>
<name>R7TGS8_CAPTE</name>
<dbReference type="AlphaFoldDB" id="R7TGS8"/>
<dbReference type="EMBL" id="AMQN01003022">
    <property type="status" value="NOT_ANNOTATED_CDS"/>
    <property type="molecule type" value="Genomic_DNA"/>
</dbReference>
<proteinExistence type="predicted"/>
<feature type="transmembrane region" description="Helical" evidence="3">
    <location>
        <begin position="393"/>
        <end position="412"/>
    </location>
</feature>
<keyword evidence="1" id="KW-0175">Coiled coil</keyword>
<evidence type="ECO:0000313" key="4">
    <source>
        <dbReference type="EMBL" id="ELT90786.1"/>
    </source>
</evidence>
<reference evidence="6" key="1">
    <citation type="submission" date="2012-12" db="EMBL/GenBank/DDBJ databases">
        <authorList>
            <person name="Hellsten U."/>
            <person name="Grimwood J."/>
            <person name="Chapman J.A."/>
            <person name="Shapiro H."/>
            <person name="Aerts A."/>
            <person name="Otillar R.P."/>
            <person name="Terry A.Y."/>
            <person name="Boore J.L."/>
            <person name="Simakov O."/>
            <person name="Marletaz F."/>
            <person name="Cho S.-J."/>
            <person name="Edsinger-Gonzales E."/>
            <person name="Havlak P."/>
            <person name="Kuo D.-H."/>
            <person name="Larsson T."/>
            <person name="Lv J."/>
            <person name="Arendt D."/>
            <person name="Savage R."/>
            <person name="Osoegawa K."/>
            <person name="de Jong P."/>
            <person name="Lindberg D.R."/>
            <person name="Seaver E.C."/>
            <person name="Weisblat D.A."/>
            <person name="Putnam N.H."/>
            <person name="Grigoriev I.V."/>
            <person name="Rokhsar D.S."/>
        </authorList>
    </citation>
    <scope>NUCLEOTIDE SEQUENCE</scope>
    <source>
        <strain evidence="6">I ESC-2004</strain>
    </source>
</reference>
<evidence type="ECO:0000256" key="2">
    <source>
        <dbReference type="SAM" id="MobiDB-lite"/>
    </source>
</evidence>
<feature type="transmembrane region" description="Helical" evidence="3">
    <location>
        <begin position="324"/>
        <end position="345"/>
    </location>
</feature>
<keyword evidence="3" id="KW-0812">Transmembrane</keyword>
<dbReference type="EMBL" id="KB310768">
    <property type="protein sequence ID" value="ELT90786.1"/>
    <property type="molecule type" value="Genomic_DNA"/>
</dbReference>
<feature type="region of interest" description="Disordered" evidence="2">
    <location>
        <begin position="1"/>
        <end position="30"/>
    </location>
</feature>
<evidence type="ECO:0000313" key="6">
    <source>
        <dbReference type="Proteomes" id="UP000014760"/>
    </source>
</evidence>
<feature type="transmembrane region" description="Helical" evidence="3">
    <location>
        <begin position="418"/>
        <end position="436"/>
    </location>
</feature>
<feature type="coiled-coil region" evidence="1">
    <location>
        <begin position="36"/>
        <end position="63"/>
    </location>
</feature>